<accession>A0A814IGN4</accession>
<dbReference type="Proteomes" id="UP000663844">
    <property type="component" value="Unassembled WGS sequence"/>
</dbReference>
<evidence type="ECO:0000313" key="3">
    <source>
        <dbReference type="Proteomes" id="UP000663845"/>
    </source>
</evidence>
<dbReference type="AlphaFoldDB" id="A0A814IGN4"/>
<proteinExistence type="predicted"/>
<protein>
    <submittedName>
        <fullName evidence="1">Uncharacterized protein</fullName>
    </submittedName>
</protein>
<evidence type="ECO:0000313" key="1">
    <source>
        <dbReference type="EMBL" id="CAF1025591.1"/>
    </source>
</evidence>
<dbReference type="EMBL" id="CAJNOG010000161">
    <property type="protein sequence ID" value="CAF1025591.1"/>
    <property type="molecule type" value="Genomic_DNA"/>
</dbReference>
<sequence length="215" mass="25299">MCKIIEPSNEIPVDQTEIATTNNISSNEDQLLLILNREELIAYFNQKVKIEQLHVDLAIGQRDFYKIFQHRLEPLVDLFHSLCTIHIFESDSKDKSLEKLRQWSRAQALRNLSDTILNYDVRHRVRNLDISWKNCCPESIFDQIIGIYKIQMPIEHGLIEVRSAFNDAESMYKANDTYKCQYNGAKMTGEYVPFHLCIRKLYPRKIFINPQFQVS</sequence>
<reference evidence="1" key="1">
    <citation type="submission" date="2021-02" db="EMBL/GenBank/DDBJ databases">
        <authorList>
            <person name="Nowell W R."/>
        </authorList>
    </citation>
    <scope>NUCLEOTIDE SEQUENCE</scope>
</reference>
<comment type="caution">
    <text evidence="1">The sequence shown here is derived from an EMBL/GenBank/DDBJ whole genome shotgun (WGS) entry which is preliminary data.</text>
</comment>
<dbReference type="Proteomes" id="UP000663845">
    <property type="component" value="Unassembled WGS sequence"/>
</dbReference>
<gene>
    <name evidence="1" type="ORF">JYZ213_LOCUS17311</name>
    <name evidence="2" type="ORF">OXD698_LOCUS5319</name>
</gene>
<organism evidence="1 3">
    <name type="scientific">Adineta steineri</name>
    <dbReference type="NCBI Taxonomy" id="433720"/>
    <lineage>
        <taxon>Eukaryota</taxon>
        <taxon>Metazoa</taxon>
        <taxon>Spiralia</taxon>
        <taxon>Gnathifera</taxon>
        <taxon>Rotifera</taxon>
        <taxon>Eurotatoria</taxon>
        <taxon>Bdelloidea</taxon>
        <taxon>Adinetida</taxon>
        <taxon>Adinetidae</taxon>
        <taxon>Adineta</taxon>
    </lineage>
</organism>
<evidence type="ECO:0000313" key="2">
    <source>
        <dbReference type="EMBL" id="CAF3579216.1"/>
    </source>
</evidence>
<dbReference type="EMBL" id="CAJOAZ010000214">
    <property type="protein sequence ID" value="CAF3579216.1"/>
    <property type="molecule type" value="Genomic_DNA"/>
</dbReference>
<name>A0A814IGN4_9BILA</name>